<dbReference type="AlphaFoldDB" id="A0A8H3IJM9"/>
<feature type="region of interest" description="Disordered" evidence="9">
    <location>
        <begin position="631"/>
        <end position="650"/>
    </location>
</feature>
<dbReference type="Pfam" id="PF00069">
    <property type="entry name" value="Pkinase"/>
    <property type="match status" value="1"/>
</dbReference>
<keyword evidence="5" id="KW-0418">Kinase</keyword>
<dbReference type="GO" id="GO:0005634">
    <property type="term" value="C:nucleus"/>
    <property type="evidence" value="ECO:0007669"/>
    <property type="project" value="TreeGrafter"/>
</dbReference>
<keyword evidence="2" id="KW-0723">Serine/threonine-protein kinase</keyword>
<dbReference type="InterPro" id="IPR050660">
    <property type="entry name" value="NEK_Ser/Thr_kinase"/>
</dbReference>
<dbReference type="EC" id="2.7.11.1" evidence="1"/>
<evidence type="ECO:0000256" key="8">
    <source>
        <dbReference type="ARBA" id="ARBA00048679"/>
    </source>
</evidence>
<evidence type="ECO:0000259" key="10">
    <source>
        <dbReference type="PROSITE" id="PS50011"/>
    </source>
</evidence>
<name>A0A8H3IJM9_9LECA</name>
<dbReference type="PROSITE" id="PS00108">
    <property type="entry name" value="PROTEIN_KINASE_ST"/>
    <property type="match status" value="1"/>
</dbReference>
<keyword evidence="6" id="KW-0067">ATP-binding</keyword>
<keyword evidence="3" id="KW-0808">Transferase</keyword>
<keyword evidence="4" id="KW-0547">Nucleotide-binding</keyword>
<dbReference type="InterPro" id="IPR011009">
    <property type="entry name" value="Kinase-like_dom_sf"/>
</dbReference>
<dbReference type="SMART" id="SM00220">
    <property type="entry name" value="S_TKc"/>
    <property type="match status" value="1"/>
</dbReference>
<comment type="catalytic activity">
    <reaction evidence="7">
        <text>L-threonyl-[protein] + ATP = O-phospho-L-threonyl-[protein] + ADP + H(+)</text>
        <dbReference type="Rhea" id="RHEA:46608"/>
        <dbReference type="Rhea" id="RHEA-COMP:11060"/>
        <dbReference type="Rhea" id="RHEA-COMP:11605"/>
        <dbReference type="ChEBI" id="CHEBI:15378"/>
        <dbReference type="ChEBI" id="CHEBI:30013"/>
        <dbReference type="ChEBI" id="CHEBI:30616"/>
        <dbReference type="ChEBI" id="CHEBI:61977"/>
        <dbReference type="ChEBI" id="CHEBI:456216"/>
        <dbReference type="EC" id="2.7.11.1"/>
    </reaction>
</comment>
<evidence type="ECO:0000256" key="7">
    <source>
        <dbReference type="ARBA" id="ARBA00047899"/>
    </source>
</evidence>
<dbReference type="GO" id="GO:0005524">
    <property type="term" value="F:ATP binding"/>
    <property type="evidence" value="ECO:0007669"/>
    <property type="project" value="UniProtKB-KW"/>
</dbReference>
<sequence>MAGPQGQGNSSNKRPRIRTEHDFQQAFARILDVPDFPAEPPRLTAGPESLVRVPTLEAEKEIERLLGLNTQAKPLFANGRDIRKTSVLPKEFAAELKRKYQRGEFDANVLDYYSDVLPRGDSTNVPGQGGRALLLKTIMSQEDTMPSVPVAGPTWRPVRPLGKGGFGEVSHDHLMRSWINYASPFGTFGDPESCGGWRKDADGKFDEVMLWEKARKNGPVSGSCTSSRARSEAKQPIRIATKESRPHDFFKDYCSEAHLTRRLNDLGCKNVINVVEWAYIGEKFWRNEMGKISKSEPRHRICYEFADYGDFWDVISWYQTQRLILPEAFLWHVFHSMANALCYCCYGTNNPSSHKRGWDSIVHMDIKGENMLLAAPDPDTHRLYPCVKLADFGLAHTIGVSVAEIRYFKSVGPSGGTEGYMAPEVIDRTPEIERRRRHPHELIGPHSDIYSLGKSLQNGTDLLELHHDTRKHFEAMTPHRFPPDPKPRLDMVYSTSLWNLMHRCLNEDARYRPKLHYLYAETKLGMETFRARAQAEEADASAQGVPACFHSNVLFRRADRKRFETDPLFRSNYRKANLRPVWEILGPLPPPRTVAPAGPSVLPLGGDQFVDVNLADVADVEARMGRQRGGLPALVEREREKKSKEKRRRAARVQQGIRGLLSRMNFFS</sequence>
<feature type="domain" description="Protein kinase" evidence="10">
    <location>
        <begin position="155"/>
        <end position="529"/>
    </location>
</feature>
<proteinExistence type="predicted"/>
<evidence type="ECO:0000256" key="2">
    <source>
        <dbReference type="ARBA" id="ARBA00022527"/>
    </source>
</evidence>
<evidence type="ECO:0000256" key="3">
    <source>
        <dbReference type="ARBA" id="ARBA00022679"/>
    </source>
</evidence>
<evidence type="ECO:0000313" key="12">
    <source>
        <dbReference type="Proteomes" id="UP000664203"/>
    </source>
</evidence>
<dbReference type="PANTHER" id="PTHR43671:SF98">
    <property type="entry name" value="SERINE_THREONINE-PROTEIN KINASE NEK11"/>
    <property type="match status" value="1"/>
</dbReference>
<accession>A0A8H3IJM9</accession>
<dbReference type="InterPro" id="IPR000719">
    <property type="entry name" value="Prot_kinase_dom"/>
</dbReference>
<evidence type="ECO:0000256" key="6">
    <source>
        <dbReference type="ARBA" id="ARBA00022840"/>
    </source>
</evidence>
<dbReference type="PROSITE" id="PS50096">
    <property type="entry name" value="IQ"/>
    <property type="match status" value="1"/>
</dbReference>
<keyword evidence="12" id="KW-1185">Reference proteome</keyword>
<dbReference type="SUPFAM" id="SSF56112">
    <property type="entry name" value="Protein kinase-like (PK-like)"/>
    <property type="match status" value="1"/>
</dbReference>
<evidence type="ECO:0000256" key="4">
    <source>
        <dbReference type="ARBA" id="ARBA00022741"/>
    </source>
</evidence>
<gene>
    <name evidence="11" type="ORF">ALECFALPRED_004625</name>
</gene>
<comment type="catalytic activity">
    <reaction evidence="8">
        <text>L-seryl-[protein] + ATP = O-phospho-L-seryl-[protein] + ADP + H(+)</text>
        <dbReference type="Rhea" id="RHEA:17989"/>
        <dbReference type="Rhea" id="RHEA-COMP:9863"/>
        <dbReference type="Rhea" id="RHEA-COMP:11604"/>
        <dbReference type="ChEBI" id="CHEBI:15378"/>
        <dbReference type="ChEBI" id="CHEBI:29999"/>
        <dbReference type="ChEBI" id="CHEBI:30616"/>
        <dbReference type="ChEBI" id="CHEBI:83421"/>
        <dbReference type="ChEBI" id="CHEBI:456216"/>
        <dbReference type="EC" id="2.7.11.1"/>
    </reaction>
</comment>
<dbReference type="PROSITE" id="PS50011">
    <property type="entry name" value="PROTEIN_KINASE_DOM"/>
    <property type="match status" value="1"/>
</dbReference>
<evidence type="ECO:0000256" key="5">
    <source>
        <dbReference type="ARBA" id="ARBA00022777"/>
    </source>
</evidence>
<evidence type="ECO:0000313" key="11">
    <source>
        <dbReference type="EMBL" id="CAF9930517.1"/>
    </source>
</evidence>
<dbReference type="OrthoDB" id="310217at2759"/>
<dbReference type="InterPro" id="IPR008271">
    <property type="entry name" value="Ser/Thr_kinase_AS"/>
</dbReference>
<dbReference type="GO" id="GO:0004674">
    <property type="term" value="F:protein serine/threonine kinase activity"/>
    <property type="evidence" value="ECO:0007669"/>
    <property type="project" value="UniProtKB-KW"/>
</dbReference>
<dbReference type="EMBL" id="CAJPDR010000287">
    <property type="protein sequence ID" value="CAF9930517.1"/>
    <property type="molecule type" value="Genomic_DNA"/>
</dbReference>
<dbReference type="Proteomes" id="UP000664203">
    <property type="component" value="Unassembled WGS sequence"/>
</dbReference>
<organism evidence="11 12">
    <name type="scientific">Alectoria fallacina</name>
    <dbReference type="NCBI Taxonomy" id="1903189"/>
    <lineage>
        <taxon>Eukaryota</taxon>
        <taxon>Fungi</taxon>
        <taxon>Dikarya</taxon>
        <taxon>Ascomycota</taxon>
        <taxon>Pezizomycotina</taxon>
        <taxon>Lecanoromycetes</taxon>
        <taxon>OSLEUM clade</taxon>
        <taxon>Lecanoromycetidae</taxon>
        <taxon>Lecanorales</taxon>
        <taxon>Lecanorineae</taxon>
        <taxon>Parmeliaceae</taxon>
        <taxon>Alectoria</taxon>
    </lineage>
</organism>
<evidence type="ECO:0000256" key="1">
    <source>
        <dbReference type="ARBA" id="ARBA00012513"/>
    </source>
</evidence>
<evidence type="ECO:0000256" key="9">
    <source>
        <dbReference type="SAM" id="MobiDB-lite"/>
    </source>
</evidence>
<comment type="caution">
    <text evidence="11">The sequence shown here is derived from an EMBL/GenBank/DDBJ whole genome shotgun (WGS) entry which is preliminary data.</text>
</comment>
<reference evidence="11" key="1">
    <citation type="submission" date="2021-03" db="EMBL/GenBank/DDBJ databases">
        <authorList>
            <person name="Tagirdzhanova G."/>
        </authorList>
    </citation>
    <scope>NUCLEOTIDE SEQUENCE</scope>
</reference>
<protein>
    <recommendedName>
        <fullName evidence="1">non-specific serine/threonine protein kinase</fullName>
        <ecNumber evidence="1">2.7.11.1</ecNumber>
    </recommendedName>
</protein>
<dbReference type="Gene3D" id="1.10.510.10">
    <property type="entry name" value="Transferase(Phosphotransferase) domain 1"/>
    <property type="match status" value="1"/>
</dbReference>
<dbReference type="PANTHER" id="PTHR43671">
    <property type="entry name" value="SERINE/THREONINE-PROTEIN KINASE NEK"/>
    <property type="match status" value="1"/>
</dbReference>